<feature type="signal peptide" evidence="1">
    <location>
        <begin position="1"/>
        <end position="27"/>
    </location>
</feature>
<dbReference type="RefSeq" id="WP_110316179.1">
    <property type="nucleotide sequence ID" value="NZ_QJJU01000006.1"/>
</dbReference>
<reference evidence="3" key="1">
    <citation type="submission" date="2018-05" db="EMBL/GenBank/DDBJ databases">
        <authorList>
            <person name="Deangelis K."/>
            <person name="Huntemann M."/>
            <person name="Clum A."/>
            <person name="Pillay M."/>
            <person name="Palaniappan K."/>
            <person name="Varghese N."/>
            <person name="Mikhailova N."/>
            <person name="Stamatis D."/>
            <person name="Reddy T."/>
            <person name="Daum C."/>
            <person name="Shapiro N."/>
            <person name="Ivanova N."/>
            <person name="Kyrpides N."/>
            <person name="Woyke T."/>
        </authorList>
    </citation>
    <scope>NUCLEOTIDE SEQUENCE [LARGE SCALE GENOMIC DNA]</scope>
    <source>
        <strain evidence="3">GAS496</strain>
    </source>
</reference>
<evidence type="ECO:0000313" key="2">
    <source>
        <dbReference type="EMBL" id="PXX09174.1"/>
    </source>
</evidence>
<proteinExistence type="predicted"/>
<feature type="chain" id="PRO_5016318558" description="DUF732 domain-containing protein" evidence="1">
    <location>
        <begin position="28"/>
        <end position="94"/>
    </location>
</feature>
<organism evidence="2 3">
    <name type="scientific">Mycolicibacterium moriokaense</name>
    <dbReference type="NCBI Taxonomy" id="39691"/>
    <lineage>
        <taxon>Bacteria</taxon>
        <taxon>Bacillati</taxon>
        <taxon>Actinomycetota</taxon>
        <taxon>Actinomycetes</taxon>
        <taxon>Mycobacteriales</taxon>
        <taxon>Mycobacteriaceae</taxon>
        <taxon>Mycolicibacterium</taxon>
    </lineage>
</organism>
<reference evidence="2 3" key="2">
    <citation type="submission" date="2018-06" db="EMBL/GenBank/DDBJ databases">
        <title>Sequencing of bacterial isolates from soil warming experiment in Harvard Forest, Massachusetts, USA.</title>
        <authorList>
            <person name="Deangelis K.PhD."/>
        </authorList>
    </citation>
    <scope>NUCLEOTIDE SEQUENCE [LARGE SCALE GENOMIC DNA]</scope>
    <source>
        <strain evidence="2 3">GAS496</strain>
    </source>
</reference>
<gene>
    <name evidence="2" type="ORF">C8E89_106100</name>
</gene>
<evidence type="ECO:0000256" key="1">
    <source>
        <dbReference type="SAM" id="SignalP"/>
    </source>
</evidence>
<dbReference type="Proteomes" id="UP000247781">
    <property type="component" value="Unassembled WGS sequence"/>
</dbReference>
<dbReference type="AlphaFoldDB" id="A0A318HHC9"/>
<dbReference type="OrthoDB" id="4641058at2"/>
<protein>
    <recommendedName>
        <fullName evidence="4">DUF732 domain-containing protein</fullName>
    </recommendedName>
</protein>
<evidence type="ECO:0008006" key="4">
    <source>
        <dbReference type="Google" id="ProtNLM"/>
    </source>
</evidence>
<name>A0A318HHC9_9MYCO</name>
<dbReference type="EMBL" id="QJJU01000006">
    <property type="protein sequence ID" value="PXX09174.1"/>
    <property type="molecule type" value="Genomic_DNA"/>
</dbReference>
<keyword evidence="3" id="KW-1185">Reference proteome</keyword>
<evidence type="ECO:0000313" key="3">
    <source>
        <dbReference type="Proteomes" id="UP000247781"/>
    </source>
</evidence>
<comment type="caution">
    <text evidence="2">The sequence shown here is derived from an EMBL/GenBank/DDBJ whole genome shotgun (WGS) entry which is preliminary data.</text>
</comment>
<sequence>MRNFVVTPLASLALGAAALGLAGTAAAFPNAGTADIVVDDLKAEGYNVQVNGLVQVPLKLCTVTDVHPRLDDAATLEEKQHTQVFVDMSCPSHD</sequence>
<accession>A0A318HHC9</accession>
<keyword evidence="1" id="KW-0732">Signal</keyword>